<keyword evidence="7" id="KW-1185">Reference proteome</keyword>
<feature type="domain" description="Glycoside hydrolase family 5" evidence="5">
    <location>
        <begin position="177"/>
        <end position="457"/>
    </location>
</feature>
<keyword evidence="1 3" id="KW-0378">Hydrolase</keyword>
<dbReference type="PANTHER" id="PTHR34142:SF1">
    <property type="entry name" value="GLYCOSIDE HYDROLASE FAMILY 5 DOMAIN-CONTAINING PROTEIN"/>
    <property type="match status" value="1"/>
</dbReference>
<keyword evidence="2 3" id="KW-0326">Glycosidase</keyword>
<evidence type="ECO:0000313" key="7">
    <source>
        <dbReference type="Proteomes" id="UP001430796"/>
    </source>
</evidence>
<dbReference type="Gene3D" id="3.20.20.80">
    <property type="entry name" value="Glycosidases"/>
    <property type="match status" value="1"/>
</dbReference>
<comment type="caution">
    <text evidence="6">The sequence shown here is derived from an EMBL/GenBank/DDBJ whole genome shotgun (WGS) entry which is preliminary data.</text>
</comment>
<reference evidence="6 7" key="3">
    <citation type="submission" date="2022-01" db="EMBL/GenBank/DDBJ databases">
        <authorList>
            <person name="Zhou L.Y."/>
        </authorList>
    </citation>
    <scope>NUCLEOTIDE SEQUENCE [LARGE SCALE GENOMIC DNA]</scope>
    <source>
        <strain evidence="6 7">TLK-CK17</strain>
    </source>
</reference>
<evidence type="ECO:0000256" key="2">
    <source>
        <dbReference type="ARBA" id="ARBA00023295"/>
    </source>
</evidence>
<dbReference type="Proteomes" id="UP001430796">
    <property type="component" value="Unassembled WGS sequence"/>
</dbReference>
<dbReference type="RefSeq" id="WP_237054832.1">
    <property type="nucleotide sequence ID" value="NZ_JAKJPO010000005.1"/>
</dbReference>
<dbReference type="GO" id="GO:0016787">
    <property type="term" value="F:hydrolase activity"/>
    <property type="evidence" value="ECO:0007669"/>
    <property type="project" value="UniProtKB-KW"/>
</dbReference>
<reference evidence="6 7" key="2">
    <citation type="submission" date="2022-01" db="EMBL/GenBank/DDBJ databases">
        <title>Lysobacter chinensis sp. nov., a bacterium isolated from cow dung compost.</title>
        <authorList>
            <person name="Liu Y."/>
        </authorList>
    </citation>
    <scope>NUCLEOTIDE SEQUENCE [LARGE SCALE GENOMIC DNA]</scope>
    <source>
        <strain evidence="6 7">TLK-CK17</strain>
    </source>
</reference>
<evidence type="ECO:0000256" key="3">
    <source>
        <dbReference type="RuleBase" id="RU361153"/>
    </source>
</evidence>
<feature type="signal peptide" evidence="4">
    <location>
        <begin position="1"/>
        <end position="23"/>
    </location>
</feature>
<dbReference type="Pfam" id="PF00150">
    <property type="entry name" value="Cellulase"/>
    <property type="match status" value="1"/>
</dbReference>
<dbReference type="EMBL" id="JAKJPO010000005">
    <property type="protein sequence ID" value="MCF7222328.1"/>
    <property type="molecule type" value="Genomic_DNA"/>
</dbReference>
<proteinExistence type="inferred from homology"/>
<evidence type="ECO:0000313" key="6">
    <source>
        <dbReference type="EMBL" id="MCF7222328.1"/>
    </source>
</evidence>
<comment type="similarity">
    <text evidence="3">Belongs to the glycosyl hydrolase 5 (cellulase A) family.</text>
</comment>
<evidence type="ECO:0000256" key="1">
    <source>
        <dbReference type="ARBA" id="ARBA00022801"/>
    </source>
</evidence>
<accession>A0ABS9HUD5</accession>
<organism evidence="6 7">
    <name type="scientific">Marilutibacter chinensis</name>
    <dbReference type="NCBI Taxonomy" id="2912247"/>
    <lineage>
        <taxon>Bacteria</taxon>
        <taxon>Pseudomonadati</taxon>
        <taxon>Pseudomonadota</taxon>
        <taxon>Gammaproteobacteria</taxon>
        <taxon>Lysobacterales</taxon>
        <taxon>Lysobacteraceae</taxon>
        <taxon>Marilutibacter</taxon>
    </lineage>
</organism>
<sequence length="496" mass="53788">MNSRNFVLLALLLNLLYTPGAHARVSFQNSGTYVTRASVDAGSPIAIYSGFVASENVSGVKVRLEIRKVSESGTISSDALVVNEFPNESFVAGQPRTYKSSYLIPGTAGPGKYALAAFLESSTSGATLYSRTAVTSKNSFMVVNQQHAAYVRGINIMDMGIAPSALPGVHGVNYTRPTFASLQILKNRGLDVVRLPFLWERAQHALGGPLDPGYMGLLIQTLKDCRAAGLKAIVDMHNYARYTDDEGKKYFGAPGGPTREQYGDAWARISAFIRSDADAYHAVYAYDIMNEPHHPAGSSGLTGAQIWEQYAQAAVSAIRATGDTKLIHVEGYAFSSASRWPSQHATPFIVDPASNVMYQAHLYLDNDSSGTYSLAFDEEEALSIAQGHASVGARAVARLKNFSDWCTQFDQRCFLGEFGWPGAHFVGAADARKWNHAGDDLMSFMDAVEMGGTLWATGSWLTEDGNILNAYVLPRDGHSFKALSPSEVLENHRGRP</sequence>
<feature type="chain" id="PRO_5045365817" evidence="4">
    <location>
        <begin position="24"/>
        <end position="496"/>
    </location>
</feature>
<protein>
    <submittedName>
        <fullName evidence="6">Glycoside hydrolase family 5 protein</fullName>
    </submittedName>
</protein>
<name>A0ABS9HUD5_9GAMM</name>
<evidence type="ECO:0000256" key="4">
    <source>
        <dbReference type="SAM" id="SignalP"/>
    </source>
</evidence>
<reference evidence="7" key="1">
    <citation type="submission" date="2022-01" db="EMBL/GenBank/DDBJ databases">
        <title>Lysobacter chinensis sp. nov., a bacterium isolated from cow dung compost.</title>
        <authorList>
            <person name="Zhou L.Y."/>
        </authorList>
    </citation>
    <scope>NUCLEOTIDE SEQUENCE [LARGE SCALE GENOMIC DNA]</scope>
    <source>
        <strain evidence="7">TLK-CK17</strain>
    </source>
</reference>
<gene>
    <name evidence="6" type="ORF">L3V18_11100</name>
</gene>
<dbReference type="SUPFAM" id="SSF51445">
    <property type="entry name" value="(Trans)glycosidases"/>
    <property type="match status" value="1"/>
</dbReference>
<dbReference type="InterPro" id="IPR001547">
    <property type="entry name" value="Glyco_hydro_5"/>
</dbReference>
<keyword evidence="4" id="KW-0732">Signal</keyword>
<dbReference type="PANTHER" id="PTHR34142">
    <property type="entry name" value="ENDO-BETA-1,4-GLUCANASE A"/>
    <property type="match status" value="1"/>
</dbReference>
<evidence type="ECO:0000259" key="5">
    <source>
        <dbReference type="Pfam" id="PF00150"/>
    </source>
</evidence>
<dbReference type="InterPro" id="IPR017853">
    <property type="entry name" value="GH"/>
</dbReference>